<evidence type="ECO:0000313" key="7">
    <source>
        <dbReference type="Proteomes" id="UP001193081"/>
    </source>
</evidence>
<dbReference type="SUPFAM" id="SSF55729">
    <property type="entry name" value="Acyl-CoA N-acyltransferases (Nat)"/>
    <property type="match status" value="1"/>
</dbReference>
<dbReference type="InterPro" id="IPR006464">
    <property type="entry name" value="AcTrfase_RimI/Ard1"/>
</dbReference>
<proteinExistence type="inferred from homology"/>
<organism evidence="6 7">
    <name type="scientific">Candidatus Chloroploca mongolica</name>
    <dbReference type="NCBI Taxonomy" id="2528176"/>
    <lineage>
        <taxon>Bacteria</taxon>
        <taxon>Bacillati</taxon>
        <taxon>Chloroflexota</taxon>
        <taxon>Chloroflexia</taxon>
        <taxon>Chloroflexales</taxon>
        <taxon>Chloroflexineae</taxon>
        <taxon>Oscillochloridaceae</taxon>
        <taxon>Candidatus Chloroploca</taxon>
    </lineage>
</organism>
<dbReference type="GO" id="GO:0005840">
    <property type="term" value="C:ribosome"/>
    <property type="evidence" value="ECO:0007669"/>
    <property type="project" value="UniProtKB-KW"/>
</dbReference>
<keyword evidence="6" id="KW-0687">Ribonucleoprotein</keyword>
<keyword evidence="6" id="KW-0689">Ribosomal protein</keyword>
<dbReference type="InterPro" id="IPR050680">
    <property type="entry name" value="YpeA/RimI_acetyltransf"/>
</dbReference>
<dbReference type="NCBIfam" id="TIGR01575">
    <property type="entry name" value="rimI"/>
    <property type="match status" value="1"/>
</dbReference>
<evidence type="ECO:0000313" key="6">
    <source>
        <dbReference type="EMBL" id="MBP1466669.1"/>
    </source>
</evidence>
<dbReference type="Gene3D" id="3.40.630.30">
    <property type="match status" value="1"/>
</dbReference>
<dbReference type="InterPro" id="IPR000182">
    <property type="entry name" value="GNAT_dom"/>
</dbReference>
<dbReference type="PANTHER" id="PTHR43420">
    <property type="entry name" value="ACETYLTRANSFERASE"/>
    <property type="match status" value="1"/>
</dbReference>
<keyword evidence="3" id="KW-0808">Transferase</keyword>
<dbReference type="RefSeq" id="WP_135478648.1">
    <property type="nucleotide sequence ID" value="NZ_SIJK02000022.1"/>
</dbReference>
<dbReference type="Proteomes" id="UP001193081">
    <property type="component" value="Unassembled WGS sequence"/>
</dbReference>
<dbReference type="InterPro" id="IPR016181">
    <property type="entry name" value="Acyl_CoA_acyltransferase"/>
</dbReference>
<evidence type="ECO:0000256" key="2">
    <source>
        <dbReference type="ARBA" id="ARBA00022490"/>
    </source>
</evidence>
<keyword evidence="4" id="KW-0012">Acyltransferase</keyword>
<evidence type="ECO:0000256" key="4">
    <source>
        <dbReference type="ARBA" id="ARBA00023315"/>
    </source>
</evidence>
<evidence type="ECO:0000256" key="1">
    <source>
        <dbReference type="ARBA" id="ARBA00005395"/>
    </source>
</evidence>
<dbReference type="EMBL" id="SIJK02000022">
    <property type="protein sequence ID" value="MBP1466669.1"/>
    <property type="molecule type" value="Genomic_DNA"/>
</dbReference>
<sequence length="216" mass="24307">MYYFIEPMVEDDVPYVQAIEQQSFTTSWSANTYRREVRNTQSCRYVVAKASGSPPTSLSKNGGVPNAQRTGIFSQLVSTLLLGMPAQLTPQATNPIVGYGGLWVTLDEAHVTTIAVDPIHRGRGIGELMLNTLIDHAYELSAQMLTLEVRVSNHTAQQLYLKYGFQVVGSRRRYYTDNGEDALIMSTDSIHTPDYKNQLRDHRRHLFARLQAQSKP</sequence>
<accession>A0ABS4DB44</accession>
<dbReference type="CDD" id="cd04301">
    <property type="entry name" value="NAT_SF"/>
    <property type="match status" value="1"/>
</dbReference>
<reference evidence="6 7" key="1">
    <citation type="submission" date="2021-03" db="EMBL/GenBank/DDBJ databases">
        <authorList>
            <person name="Grouzdev D.S."/>
        </authorList>
    </citation>
    <scope>NUCLEOTIDE SEQUENCE [LARGE SCALE GENOMIC DNA]</scope>
    <source>
        <strain evidence="6 7">M50-1</strain>
    </source>
</reference>
<evidence type="ECO:0000259" key="5">
    <source>
        <dbReference type="PROSITE" id="PS51186"/>
    </source>
</evidence>
<name>A0ABS4DB44_9CHLR</name>
<feature type="domain" description="N-acetyltransferase" evidence="5">
    <location>
        <begin position="3"/>
        <end position="190"/>
    </location>
</feature>
<evidence type="ECO:0000256" key="3">
    <source>
        <dbReference type="ARBA" id="ARBA00022679"/>
    </source>
</evidence>
<comment type="similarity">
    <text evidence="1">Belongs to the acetyltransferase family. RimI subfamily.</text>
</comment>
<protein>
    <submittedName>
        <fullName evidence="6">Ribosomal protein S18-alanine N-acetyltransferase</fullName>
    </submittedName>
</protein>
<keyword evidence="2" id="KW-0963">Cytoplasm</keyword>
<dbReference type="PROSITE" id="PS51186">
    <property type="entry name" value="GNAT"/>
    <property type="match status" value="1"/>
</dbReference>
<keyword evidence="7" id="KW-1185">Reference proteome</keyword>
<dbReference type="Pfam" id="PF00583">
    <property type="entry name" value="Acetyltransf_1"/>
    <property type="match status" value="1"/>
</dbReference>
<dbReference type="PANTHER" id="PTHR43420:SF44">
    <property type="entry name" value="ACETYLTRANSFERASE YPEA"/>
    <property type="match status" value="1"/>
</dbReference>
<gene>
    <name evidence="6" type="primary">rimI</name>
    <name evidence="6" type="ORF">EYB53_013215</name>
</gene>
<comment type="caution">
    <text evidence="6">The sequence shown here is derived from an EMBL/GenBank/DDBJ whole genome shotgun (WGS) entry which is preliminary data.</text>
</comment>